<organism evidence="3 4">
    <name type="scientific">Asticcacaulis endophyticus</name>
    <dbReference type="NCBI Taxonomy" id="1395890"/>
    <lineage>
        <taxon>Bacteria</taxon>
        <taxon>Pseudomonadati</taxon>
        <taxon>Pseudomonadota</taxon>
        <taxon>Alphaproteobacteria</taxon>
        <taxon>Caulobacterales</taxon>
        <taxon>Caulobacteraceae</taxon>
        <taxon>Asticcacaulis</taxon>
    </lineage>
</organism>
<evidence type="ECO:0000256" key="1">
    <source>
        <dbReference type="PROSITE-ProRule" id="PRU00169"/>
    </source>
</evidence>
<dbReference type="SUPFAM" id="SSF52172">
    <property type="entry name" value="CheY-like"/>
    <property type="match status" value="1"/>
</dbReference>
<comment type="caution">
    <text evidence="3">The sequence shown here is derived from an EMBL/GenBank/DDBJ whole genome shotgun (WGS) entry which is preliminary data.</text>
</comment>
<keyword evidence="1" id="KW-0597">Phosphoprotein</keyword>
<feature type="domain" description="Response regulatory" evidence="2">
    <location>
        <begin position="3"/>
        <end position="115"/>
    </location>
</feature>
<accession>A0A918QAF2</accession>
<evidence type="ECO:0000313" key="3">
    <source>
        <dbReference type="EMBL" id="GGZ39162.1"/>
    </source>
</evidence>
<dbReference type="Pfam" id="PF00072">
    <property type="entry name" value="Response_reg"/>
    <property type="match status" value="1"/>
</dbReference>
<reference evidence="3" key="2">
    <citation type="submission" date="2020-09" db="EMBL/GenBank/DDBJ databases">
        <authorList>
            <person name="Sun Q."/>
            <person name="Kim S."/>
        </authorList>
    </citation>
    <scope>NUCLEOTIDE SEQUENCE</scope>
    <source>
        <strain evidence="3">KCTC 32296</strain>
    </source>
</reference>
<dbReference type="Gene3D" id="3.40.50.2300">
    <property type="match status" value="1"/>
</dbReference>
<reference evidence="3" key="1">
    <citation type="journal article" date="2014" name="Int. J. Syst. Evol. Microbiol.">
        <title>Complete genome sequence of Corynebacterium casei LMG S-19264T (=DSM 44701T), isolated from a smear-ripened cheese.</title>
        <authorList>
            <consortium name="US DOE Joint Genome Institute (JGI-PGF)"/>
            <person name="Walter F."/>
            <person name="Albersmeier A."/>
            <person name="Kalinowski J."/>
            <person name="Ruckert C."/>
        </authorList>
    </citation>
    <scope>NUCLEOTIDE SEQUENCE</scope>
    <source>
        <strain evidence="3">KCTC 32296</strain>
    </source>
</reference>
<dbReference type="AlphaFoldDB" id="A0A918QAF2"/>
<dbReference type="Proteomes" id="UP000662572">
    <property type="component" value="Unassembled WGS sequence"/>
</dbReference>
<proteinExistence type="predicted"/>
<dbReference type="RefSeq" id="WP_189487477.1">
    <property type="nucleotide sequence ID" value="NZ_BMZB01000004.1"/>
</dbReference>
<feature type="modified residue" description="4-aspartylphosphate" evidence="1">
    <location>
        <position position="53"/>
    </location>
</feature>
<protein>
    <submittedName>
        <fullName evidence="3">Response regulator</fullName>
    </submittedName>
</protein>
<evidence type="ECO:0000313" key="4">
    <source>
        <dbReference type="Proteomes" id="UP000662572"/>
    </source>
</evidence>
<dbReference type="PROSITE" id="PS50110">
    <property type="entry name" value="RESPONSE_REGULATORY"/>
    <property type="match status" value="1"/>
</dbReference>
<name>A0A918QAF2_9CAUL</name>
<dbReference type="GO" id="GO:0000160">
    <property type="term" value="P:phosphorelay signal transduction system"/>
    <property type="evidence" value="ECO:0007669"/>
    <property type="project" value="InterPro"/>
</dbReference>
<dbReference type="InterPro" id="IPR001789">
    <property type="entry name" value="Sig_transdc_resp-reg_receiver"/>
</dbReference>
<gene>
    <name evidence="3" type="ORF">GCM10011273_26970</name>
</gene>
<evidence type="ECO:0000259" key="2">
    <source>
        <dbReference type="PROSITE" id="PS50110"/>
    </source>
</evidence>
<dbReference type="EMBL" id="BMZB01000004">
    <property type="protein sequence ID" value="GGZ39162.1"/>
    <property type="molecule type" value="Genomic_DNA"/>
</dbReference>
<keyword evidence="4" id="KW-1185">Reference proteome</keyword>
<dbReference type="SMART" id="SM00448">
    <property type="entry name" value="REC"/>
    <property type="match status" value="1"/>
</dbReference>
<sequence>MLKVLIVEDDLMIADMTEEFLVGSGYSVCGIARTVPKAISLAKSHLPDLAIIDLRLADGGIGTDVAAELNRLKRIGVLFASGNITQFELTSADGDASLVKPYLIKDLLCSLSIISEIVLTGHSSLPHPRGFKLLKPAIADRETFHA</sequence>
<dbReference type="InterPro" id="IPR011006">
    <property type="entry name" value="CheY-like_superfamily"/>
</dbReference>